<dbReference type="Proteomes" id="UP000177622">
    <property type="component" value="Unassembled WGS sequence"/>
</dbReference>
<comment type="caution">
    <text evidence="1">The sequence shown here is derived from an EMBL/GenBank/DDBJ whole genome shotgun (WGS) entry which is preliminary data.</text>
</comment>
<dbReference type="AlphaFoldDB" id="A0A1F5L2Q8"/>
<dbReference type="GeneID" id="34581950"/>
<dbReference type="OrthoDB" id="2976890at2759"/>
<proteinExistence type="predicted"/>
<dbReference type="RefSeq" id="XP_022482941.1">
    <property type="nucleotide sequence ID" value="XM_022637216.1"/>
</dbReference>
<keyword evidence="2" id="KW-1185">Reference proteome</keyword>
<reference evidence="1 2" key="1">
    <citation type="journal article" date="2016" name="Sci. Rep.">
        <title>Penicillium arizonense, a new, genome sequenced fungal species, reveals a high chemical diversity in secreted metabolites.</title>
        <authorList>
            <person name="Grijseels S."/>
            <person name="Nielsen J.C."/>
            <person name="Randelovic M."/>
            <person name="Nielsen J."/>
            <person name="Nielsen K.F."/>
            <person name="Workman M."/>
            <person name="Frisvad J.C."/>
        </authorList>
    </citation>
    <scope>NUCLEOTIDE SEQUENCE [LARGE SCALE GENOMIC DNA]</scope>
    <source>
        <strain evidence="1 2">CBS 141311</strain>
    </source>
</reference>
<sequence length="46" mass="5483">MDDFTDPPGKRYRAQRINYRALNDGIDEEAPLKDRIINFPKVWLFS</sequence>
<organism evidence="1 2">
    <name type="scientific">Penicillium arizonense</name>
    <dbReference type="NCBI Taxonomy" id="1835702"/>
    <lineage>
        <taxon>Eukaryota</taxon>
        <taxon>Fungi</taxon>
        <taxon>Dikarya</taxon>
        <taxon>Ascomycota</taxon>
        <taxon>Pezizomycotina</taxon>
        <taxon>Eurotiomycetes</taxon>
        <taxon>Eurotiomycetidae</taxon>
        <taxon>Eurotiales</taxon>
        <taxon>Aspergillaceae</taxon>
        <taxon>Penicillium</taxon>
    </lineage>
</organism>
<accession>A0A1F5L2Q8</accession>
<name>A0A1F5L2Q8_PENAI</name>
<gene>
    <name evidence="1" type="ORF">PENARI_c043G09798</name>
</gene>
<evidence type="ECO:0000313" key="2">
    <source>
        <dbReference type="Proteomes" id="UP000177622"/>
    </source>
</evidence>
<protein>
    <submittedName>
        <fullName evidence="1">Uncharacterized protein</fullName>
    </submittedName>
</protein>
<dbReference type="EMBL" id="LXJU01000043">
    <property type="protein sequence ID" value="OGE47482.1"/>
    <property type="molecule type" value="Genomic_DNA"/>
</dbReference>
<evidence type="ECO:0000313" key="1">
    <source>
        <dbReference type="EMBL" id="OGE47482.1"/>
    </source>
</evidence>